<dbReference type="PANTHER" id="PTHR45453">
    <property type="entry name" value="PHOSPHATE REGULON SENSOR PROTEIN PHOR"/>
    <property type="match status" value="1"/>
</dbReference>
<sequence length="422" mass="48165">MSMRKQLIWRTVVIFIILYGCLALLLGAIFKYSMHVEQQQLVDGAVQNIQFNDQKVTEESQHFLAQQFPTAKVVIDGQQILALRGPHHATTDTRVFEQQQQGHHVEISFPLHEENELMMTQLMIFTSVVAVLFIIAFLFYRRIIEQTLAPLNALNTQVRQLSAETMHDKVAVPHAPLEVKELEQSVQHMQDRLQSAFEKEYATQQMLQQFVSDASHELKTPLTSIQGFTEILLRSPLDNVQQIRQSIEQIRTQATRMTKLTEHLLQLAHLDREEPLQCEEISLDDLLEDLAPILNMLNENYTIHYMLQSPLPISVDVMKIQQVILNLVQNAIRYSPINTTVTIKTYGYTVEVLDEGEGIASAHLAHIFERFYRIDKHRARQSGGEGLGLAICKSIMEQHGGQIRVASTVGVGTCFTLIFPFK</sequence>
<dbReference type="CDD" id="cd00082">
    <property type="entry name" value="HisKA"/>
    <property type="match status" value="1"/>
</dbReference>
<keyword evidence="16" id="KW-1185">Reference proteome</keyword>
<evidence type="ECO:0000256" key="10">
    <source>
        <dbReference type="ARBA" id="ARBA00023012"/>
    </source>
</evidence>
<keyword evidence="6" id="KW-0808">Transferase</keyword>
<feature type="domain" description="Histidine kinase" evidence="13">
    <location>
        <begin position="213"/>
        <end position="422"/>
    </location>
</feature>
<dbReference type="InterPro" id="IPR004358">
    <property type="entry name" value="Sig_transdc_His_kin-like_C"/>
</dbReference>
<dbReference type="Gene3D" id="6.10.340.10">
    <property type="match status" value="1"/>
</dbReference>
<dbReference type="PROSITE" id="PS50109">
    <property type="entry name" value="HIS_KIN"/>
    <property type="match status" value="1"/>
</dbReference>
<comment type="caution">
    <text evidence="15">The sequence shown here is derived from an EMBL/GenBank/DDBJ whole genome shotgun (WGS) entry which is preliminary data.</text>
</comment>
<keyword evidence="9" id="KW-0067">ATP-binding</keyword>
<dbReference type="PROSITE" id="PS51257">
    <property type="entry name" value="PROKAR_LIPOPROTEIN"/>
    <property type="match status" value="1"/>
</dbReference>
<dbReference type="InterPro" id="IPR050351">
    <property type="entry name" value="BphY/WalK/GraS-like"/>
</dbReference>
<organism evidence="15 16">
    <name type="scientific">Kurthia populi</name>
    <dbReference type="NCBI Taxonomy" id="1562132"/>
    <lineage>
        <taxon>Bacteria</taxon>
        <taxon>Bacillati</taxon>
        <taxon>Bacillota</taxon>
        <taxon>Bacilli</taxon>
        <taxon>Bacillales</taxon>
        <taxon>Caryophanaceae</taxon>
        <taxon>Kurthia</taxon>
    </lineage>
</organism>
<accession>A0ABW5Y3G3</accession>
<keyword evidence="12" id="KW-0812">Transmembrane</keyword>
<dbReference type="InterPro" id="IPR003660">
    <property type="entry name" value="HAMP_dom"/>
</dbReference>
<dbReference type="EC" id="2.7.13.3" evidence="3"/>
<dbReference type="InterPro" id="IPR036097">
    <property type="entry name" value="HisK_dim/P_sf"/>
</dbReference>
<keyword evidence="4" id="KW-1003">Cell membrane</keyword>
<dbReference type="Gene3D" id="1.10.287.130">
    <property type="match status" value="1"/>
</dbReference>
<evidence type="ECO:0000256" key="11">
    <source>
        <dbReference type="ARBA" id="ARBA00023136"/>
    </source>
</evidence>
<evidence type="ECO:0000256" key="7">
    <source>
        <dbReference type="ARBA" id="ARBA00022741"/>
    </source>
</evidence>
<dbReference type="InterPro" id="IPR003661">
    <property type="entry name" value="HisK_dim/P_dom"/>
</dbReference>
<evidence type="ECO:0000256" key="6">
    <source>
        <dbReference type="ARBA" id="ARBA00022679"/>
    </source>
</evidence>
<evidence type="ECO:0000256" key="8">
    <source>
        <dbReference type="ARBA" id="ARBA00022777"/>
    </source>
</evidence>
<dbReference type="Proteomes" id="UP001597568">
    <property type="component" value="Unassembled WGS sequence"/>
</dbReference>
<dbReference type="PANTHER" id="PTHR45453:SF1">
    <property type="entry name" value="PHOSPHATE REGULON SENSOR PROTEIN PHOR"/>
    <property type="match status" value="1"/>
</dbReference>
<dbReference type="SUPFAM" id="SSF47384">
    <property type="entry name" value="Homodimeric domain of signal transducing histidine kinase"/>
    <property type="match status" value="1"/>
</dbReference>
<evidence type="ECO:0000313" key="16">
    <source>
        <dbReference type="Proteomes" id="UP001597568"/>
    </source>
</evidence>
<gene>
    <name evidence="15" type="ORF">ACFSY7_13965</name>
</gene>
<evidence type="ECO:0000256" key="4">
    <source>
        <dbReference type="ARBA" id="ARBA00022475"/>
    </source>
</evidence>
<proteinExistence type="predicted"/>
<dbReference type="PROSITE" id="PS50885">
    <property type="entry name" value="HAMP"/>
    <property type="match status" value="1"/>
</dbReference>
<comment type="subcellular location">
    <subcellularLocation>
        <location evidence="2">Cell membrane</location>
        <topology evidence="2">Multi-pass membrane protein</topology>
    </subcellularLocation>
</comment>
<evidence type="ECO:0000256" key="1">
    <source>
        <dbReference type="ARBA" id="ARBA00000085"/>
    </source>
</evidence>
<dbReference type="Pfam" id="PF00512">
    <property type="entry name" value="HisKA"/>
    <property type="match status" value="1"/>
</dbReference>
<reference evidence="16" key="1">
    <citation type="journal article" date="2019" name="Int. J. Syst. Evol. Microbiol.">
        <title>The Global Catalogue of Microorganisms (GCM) 10K type strain sequencing project: providing services to taxonomists for standard genome sequencing and annotation.</title>
        <authorList>
            <consortium name="The Broad Institute Genomics Platform"/>
            <consortium name="The Broad Institute Genome Sequencing Center for Infectious Disease"/>
            <person name="Wu L."/>
            <person name="Ma J."/>
        </authorList>
    </citation>
    <scope>NUCLEOTIDE SEQUENCE [LARGE SCALE GENOMIC DNA]</scope>
    <source>
        <strain evidence="16">KCTC 33522</strain>
    </source>
</reference>
<dbReference type="GO" id="GO:0016301">
    <property type="term" value="F:kinase activity"/>
    <property type="evidence" value="ECO:0007669"/>
    <property type="project" value="UniProtKB-KW"/>
</dbReference>
<evidence type="ECO:0000256" key="2">
    <source>
        <dbReference type="ARBA" id="ARBA00004651"/>
    </source>
</evidence>
<evidence type="ECO:0000259" key="14">
    <source>
        <dbReference type="PROSITE" id="PS50885"/>
    </source>
</evidence>
<evidence type="ECO:0000256" key="12">
    <source>
        <dbReference type="SAM" id="Phobius"/>
    </source>
</evidence>
<dbReference type="SMART" id="SM00387">
    <property type="entry name" value="HATPase_c"/>
    <property type="match status" value="1"/>
</dbReference>
<keyword evidence="8 15" id="KW-0418">Kinase</keyword>
<dbReference type="SUPFAM" id="SSF55874">
    <property type="entry name" value="ATPase domain of HSP90 chaperone/DNA topoisomerase II/histidine kinase"/>
    <property type="match status" value="1"/>
</dbReference>
<dbReference type="CDD" id="cd00075">
    <property type="entry name" value="HATPase"/>
    <property type="match status" value="1"/>
</dbReference>
<dbReference type="PRINTS" id="PR00344">
    <property type="entry name" value="BCTRLSENSOR"/>
</dbReference>
<keyword evidence="11 12" id="KW-0472">Membrane</keyword>
<keyword evidence="10" id="KW-0902">Two-component regulatory system</keyword>
<feature type="transmembrane region" description="Helical" evidence="12">
    <location>
        <begin position="7"/>
        <end position="30"/>
    </location>
</feature>
<dbReference type="Pfam" id="PF02518">
    <property type="entry name" value="HATPase_c"/>
    <property type="match status" value="1"/>
</dbReference>
<dbReference type="SMART" id="SM00388">
    <property type="entry name" value="HisKA"/>
    <property type="match status" value="1"/>
</dbReference>
<dbReference type="InterPro" id="IPR003594">
    <property type="entry name" value="HATPase_dom"/>
</dbReference>
<dbReference type="EMBL" id="JBHUOR010000122">
    <property type="protein sequence ID" value="MFD2869597.1"/>
    <property type="molecule type" value="Genomic_DNA"/>
</dbReference>
<keyword evidence="5" id="KW-0597">Phosphoprotein</keyword>
<name>A0ABW5Y3G3_9BACL</name>
<evidence type="ECO:0000259" key="13">
    <source>
        <dbReference type="PROSITE" id="PS50109"/>
    </source>
</evidence>
<keyword evidence="12" id="KW-1133">Transmembrane helix</keyword>
<dbReference type="InterPro" id="IPR005467">
    <property type="entry name" value="His_kinase_dom"/>
</dbReference>
<evidence type="ECO:0000256" key="3">
    <source>
        <dbReference type="ARBA" id="ARBA00012438"/>
    </source>
</evidence>
<evidence type="ECO:0000313" key="15">
    <source>
        <dbReference type="EMBL" id="MFD2869597.1"/>
    </source>
</evidence>
<protein>
    <recommendedName>
        <fullName evidence="3">histidine kinase</fullName>
        <ecNumber evidence="3">2.7.13.3</ecNumber>
    </recommendedName>
</protein>
<feature type="domain" description="HAMP" evidence="14">
    <location>
        <begin position="145"/>
        <end position="198"/>
    </location>
</feature>
<feature type="transmembrane region" description="Helical" evidence="12">
    <location>
        <begin position="118"/>
        <end position="140"/>
    </location>
</feature>
<dbReference type="InterPro" id="IPR036890">
    <property type="entry name" value="HATPase_C_sf"/>
</dbReference>
<evidence type="ECO:0000256" key="5">
    <source>
        <dbReference type="ARBA" id="ARBA00022553"/>
    </source>
</evidence>
<comment type="catalytic activity">
    <reaction evidence="1">
        <text>ATP + protein L-histidine = ADP + protein N-phospho-L-histidine.</text>
        <dbReference type="EC" id="2.7.13.3"/>
    </reaction>
</comment>
<keyword evidence="7" id="KW-0547">Nucleotide-binding</keyword>
<evidence type="ECO:0000256" key="9">
    <source>
        <dbReference type="ARBA" id="ARBA00022840"/>
    </source>
</evidence>
<dbReference type="Gene3D" id="3.30.565.10">
    <property type="entry name" value="Histidine kinase-like ATPase, C-terminal domain"/>
    <property type="match status" value="1"/>
</dbReference>